<evidence type="ECO:0000256" key="1">
    <source>
        <dbReference type="SAM" id="MobiDB-lite"/>
    </source>
</evidence>
<dbReference type="Proteomes" id="UP000245119">
    <property type="component" value="Linkage Group LG5"/>
</dbReference>
<name>A0A2T7PBD3_POMCA</name>
<protein>
    <recommendedName>
        <fullName evidence="2">VWFC domain-containing protein</fullName>
    </recommendedName>
</protein>
<feature type="domain" description="VWFC" evidence="2">
    <location>
        <begin position="21"/>
        <end position="79"/>
    </location>
</feature>
<dbReference type="InterPro" id="IPR001007">
    <property type="entry name" value="VWF_dom"/>
</dbReference>
<feature type="region of interest" description="Disordered" evidence="1">
    <location>
        <begin position="210"/>
        <end position="244"/>
    </location>
</feature>
<dbReference type="SUPFAM" id="SSF57603">
    <property type="entry name" value="FnI-like domain"/>
    <property type="match status" value="1"/>
</dbReference>
<organism evidence="3 4">
    <name type="scientific">Pomacea canaliculata</name>
    <name type="common">Golden apple snail</name>
    <dbReference type="NCBI Taxonomy" id="400727"/>
    <lineage>
        <taxon>Eukaryota</taxon>
        <taxon>Metazoa</taxon>
        <taxon>Spiralia</taxon>
        <taxon>Lophotrochozoa</taxon>
        <taxon>Mollusca</taxon>
        <taxon>Gastropoda</taxon>
        <taxon>Caenogastropoda</taxon>
        <taxon>Architaenioglossa</taxon>
        <taxon>Ampullarioidea</taxon>
        <taxon>Ampullariidae</taxon>
        <taxon>Pomacea</taxon>
    </lineage>
</organism>
<dbReference type="OrthoDB" id="6042629at2759"/>
<keyword evidence="4" id="KW-1185">Reference proteome</keyword>
<gene>
    <name evidence="3" type="ORF">C0Q70_10009</name>
</gene>
<accession>A0A2T7PBD3</accession>
<proteinExistence type="predicted"/>
<dbReference type="AlphaFoldDB" id="A0A2T7PBD3"/>
<dbReference type="EMBL" id="PZQS01000005">
    <property type="protein sequence ID" value="PVD30734.1"/>
    <property type="molecule type" value="Genomic_DNA"/>
</dbReference>
<reference evidence="3 4" key="1">
    <citation type="submission" date="2018-04" db="EMBL/GenBank/DDBJ databases">
        <title>The genome of golden apple snail Pomacea canaliculata provides insight into stress tolerance and invasive adaptation.</title>
        <authorList>
            <person name="Liu C."/>
            <person name="Liu B."/>
            <person name="Ren Y."/>
            <person name="Zhang Y."/>
            <person name="Wang H."/>
            <person name="Li S."/>
            <person name="Jiang F."/>
            <person name="Yin L."/>
            <person name="Zhang G."/>
            <person name="Qian W."/>
            <person name="Fan W."/>
        </authorList>
    </citation>
    <scope>NUCLEOTIDE SEQUENCE [LARGE SCALE GENOMIC DNA]</scope>
    <source>
        <strain evidence="3">SZHN2017</strain>
        <tissue evidence="3">Muscle</tissue>
    </source>
</reference>
<comment type="caution">
    <text evidence="3">The sequence shown here is derived from an EMBL/GenBank/DDBJ whole genome shotgun (WGS) entry which is preliminary data.</text>
</comment>
<sequence length="244" mass="26729">MPNQILPHRQNLQQRLCQTECILQNGKRLKVGEKYTESFTGACDVYECKPERVTTETVKCPPAMCVDYVTLDGACCPSCPTGSNCRLPSGEIITHPVVQSGMKCECPTNLTHAFDWPYEIYYTAICTPLHDMAKSIGRTKATPKTTRTTTKTTALQTTTTPPSTNTKTPPKTTKATTPQTTIITTTRTTTPQTTVRTTSATTIRTATPPAIIKSTTPPTTNRTTTKITKPTRATKTTPKLQDLN</sequence>
<evidence type="ECO:0000259" key="2">
    <source>
        <dbReference type="SMART" id="SM00214"/>
    </source>
</evidence>
<evidence type="ECO:0000313" key="4">
    <source>
        <dbReference type="Proteomes" id="UP000245119"/>
    </source>
</evidence>
<feature type="region of interest" description="Disordered" evidence="1">
    <location>
        <begin position="141"/>
        <end position="178"/>
    </location>
</feature>
<dbReference type="SMART" id="SM00214">
    <property type="entry name" value="VWC"/>
    <property type="match status" value="1"/>
</dbReference>
<evidence type="ECO:0000313" key="3">
    <source>
        <dbReference type="EMBL" id="PVD30734.1"/>
    </source>
</evidence>